<dbReference type="EMBL" id="BSUN01000001">
    <property type="protein sequence ID" value="GMA37345.1"/>
    <property type="molecule type" value="Genomic_DNA"/>
</dbReference>
<name>A0ABQ6IHH4_9MICO</name>
<evidence type="ECO:0000313" key="1">
    <source>
        <dbReference type="EMBL" id="GMA37345.1"/>
    </source>
</evidence>
<protein>
    <submittedName>
        <fullName evidence="1">Uncharacterized protein</fullName>
    </submittedName>
</protein>
<evidence type="ECO:0000313" key="2">
    <source>
        <dbReference type="Proteomes" id="UP001157125"/>
    </source>
</evidence>
<gene>
    <name evidence="1" type="ORF">GCM10025876_35490</name>
</gene>
<keyword evidence="2" id="KW-1185">Reference proteome</keyword>
<comment type="caution">
    <text evidence="1">The sequence shown here is derived from an EMBL/GenBank/DDBJ whole genome shotgun (WGS) entry which is preliminary data.</text>
</comment>
<proteinExistence type="predicted"/>
<sequence>MEGRRRRVERLAGVAFLGAPRGQRRVPVVVRGDAGPGLLGVREHGGKVRDADAAREPGEVRAALVNLVEARGVSVEPIQVGREFGGNVGSAVRDVGEALLVPRQPVVVARSVREGASSGLDRRDHGELVVPANGAVGAGGSRANRLGIVEHAGLRIETRVLPSSGARASIAARSSRSRATSARSASAPCSMAASAARACVQECHVSR</sequence>
<accession>A0ABQ6IHH4</accession>
<organism evidence="1 2">
    <name type="scientific">Demequina litorisediminis</name>
    <dbReference type="NCBI Taxonomy" id="1849022"/>
    <lineage>
        <taxon>Bacteria</taxon>
        <taxon>Bacillati</taxon>
        <taxon>Actinomycetota</taxon>
        <taxon>Actinomycetes</taxon>
        <taxon>Micrococcales</taxon>
        <taxon>Demequinaceae</taxon>
        <taxon>Demequina</taxon>
    </lineage>
</organism>
<dbReference type="Proteomes" id="UP001157125">
    <property type="component" value="Unassembled WGS sequence"/>
</dbReference>
<reference evidence="2" key="1">
    <citation type="journal article" date="2019" name="Int. J. Syst. Evol. Microbiol.">
        <title>The Global Catalogue of Microorganisms (GCM) 10K type strain sequencing project: providing services to taxonomists for standard genome sequencing and annotation.</title>
        <authorList>
            <consortium name="The Broad Institute Genomics Platform"/>
            <consortium name="The Broad Institute Genome Sequencing Center for Infectious Disease"/>
            <person name="Wu L."/>
            <person name="Ma J."/>
        </authorList>
    </citation>
    <scope>NUCLEOTIDE SEQUENCE [LARGE SCALE GENOMIC DNA]</scope>
    <source>
        <strain evidence="2">NBRC 112299</strain>
    </source>
</reference>